<comment type="caution">
    <text evidence="3">The sequence shown here is derived from an EMBL/GenBank/DDBJ whole genome shotgun (WGS) entry which is preliminary data.</text>
</comment>
<name>A0ABW0ZB18_9ACTN</name>
<feature type="transmembrane region" description="Helical" evidence="2">
    <location>
        <begin position="97"/>
        <end position="116"/>
    </location>
</feature>
<evidence type="ECO:0000256" key="2">
    <source>
        <dbReference type="SAM" id="Phobius"/>
    </source>
</evidence>
<accession>A0ABW0ZB18</accession>
<proteinExistence type="predicted"/>
<sequence length="419" mass="40996">MNHHPRQDGTGPGRRPEDDPSSPPGGRDSASASSGSAASPGAEGSSGPVDSGPADSGDEEALRRLLRGAVDGLEPSQDALERLRHAVPVRRARRRQALVGAVAALVLGGTALPALVHVASTGGADDERATTNTASSRHTERENRADGRSGGVARDGGSPRPQTSGGSPGAKSEPPHTDAGGAQGGSGRPTPSGPPAMTVPDPSVSTFAPVSPTCDRDQLGNGTAAVGPADKDGRVYGAFRVTNVSGSVCTVAGPGTVAATARGGANGTAGAHVPVVDHTSGDAATGLPDPTAGDGKVILRPGQAYEVKFAWIPSGGPGSCSQSGDGGASPAPSPSAAPPAVASGNASSASGSGTASGGEQEQQRPGHQVRPVTDDPKPPPSGSVVLSHTPDGGEPSAADARINETCPGTVYRTGPLPAS</sequence>
<feature type="region of interest" description="Disordered" evidence="1">
    <location>
        <begin position="1"/>
        <end position="61"/>
    </location>
</feature>
<feature type="compositionally biased region" description="Low complexity" evidence="1">
    <location>
        <begin position="338"/>
        <end position="353"/>
    </location>
</feature>
<feature type="region of interest" description="Disordered" evidence="1">
    <location>
        <begin position="122"/>
        <end position="226"/>
    </location>
</feature>
<protein>
    <recommendedName>
        <fullName evidence="5">DUF4232 domain-containing protein</fullName>
    </recommendedName>
</protein>
<organism evidence="3 4">
    <name type="scientific">Streptomyces gamaensis</name>
    <dbReference type="NCBI Taxonomy" id="1763542"/>
    <lineage>
        <taxon>Bacteria</taxon>
        <taxon>Bacillati</taxon>
        <taxon>Actinomycetota</taxon>
        <taxon>Actinomycetes</taxon>
        <taxon>Kitasatosporales</taxon>
        <taxon>Streptomycetaceae</taxon>
        <taxon>Streptomyces</taxon>
    </lineage>
</organism>
<evidence type="ECO:0000313" key="3">
    <source>
        <dbReference type="EMBL" id="MFC5723585.1"/>
    </source>
</evidence>
<evidence type="ECO:0000256" key="1">
    <source>
        <dbReference type="SAM" id="MobiDB-lite"/>
    </source>
</evidence>
<reference evidence="4" key="1">
    <citation type="journal article" date="2019" name="Int. J. Syst. Evol. Microbiol.">
        <title>The Global Catalogue of Microorganisms (GCM) 10K type strain sequencing project: providing services to taxonomists for standard genome sequencing and annotation.</title>
        <authorList>
            <consortium name="The Broad Institute Genomics Platform"/>
            <consortium name="The Broad Institute Genome Sequencing Center for Infectious Disease"/>
            <person name="Wu L."/>
            <person name="Ma J."/>
        </authorList>
    </citation>
    <scope>NUCLEOTIDE SEQUENCE [LARGE SCALE GENOMIC DNA]</scope>
    <source>
        <strain evidence="4">CGMCC 4.7304</strain>
    </source>
</reference>
<keyword evidence="2" id="KW-0472">Membrane</keyword>
<feature type="compositionally biased region" description="Basic and acidic residues" evidence="1">
    <location>
        <begin position="137"/>
        <end position="147"/>
    </location>
</feature>
<dbReference type="RefSeq" id="WP_390319888.1">
    <property type="nucleotide sequence ID" value="NZ_JBHSPB010000018.1"/>
</dbReference>
<dbReference type="EMBL" id="JBHSPB010000018">
    <property type="protein sequence ID" value="MFC5723585.1"/>
    <property type="molecule type" value="Genomic_DNA"/>
</dbReference>
<gene>
    <name evidence="3" type="ORF">ACFP1Z_25825</name>
</gene>
<keyword evidence="4" id="KW-1185">Reference proteome</keyword>
<keyword evidence="2" id="KW-1133">Transmembrane helix</keyword>
<keyword evidence="2" id="KW-0812">Transmembrane</keyword>
<feature type="region of interest" description="Disordered" evidence="1">
    <location>
        <begin position="316"/>
        <end position="419"/>
    </location>
</feature>
<evidence type="ECO:0000313" key="4">
    <source>
        <dbReference type="Proteomes" id="UP001596083"/>
    </source>
</evidence>
<feature type="compositionally biased region" description="Low complexity" evidence="1">
    <location>
        <begin position="24"/>
        <end position="48"/>
    </location>
</feature>
<dbReference type="Proteomes" id="UP001596083">
    <property type="component" value="Unassembled WGS sequence"/>
</dbReference>
<evidence type="ECO:0008006" key="5">
    <source>
        <dbReference type="Google" id="ProtNLM"/>
    </source>
</evidence>